<name>A0AAV5FY45_ELECO</name>
<evidence type="ECO:0000313" key="2">
    <source>
        <dbReference type="Proteomes" id="UP001054889"/>
    </source>
</evidence>
<dbReference type="Proteomes" id="UP001054889">
    <property type="component" value="Unassembled WGS sequence"/>
</dbReference>
<accession>A0AAV5FY45</accession>
<keyword evidence="2" id="KW-1185">Reference proteome</keyword>
<dbReference type="PANTHER" id="PTHR33168">
    <property type="entry name" value="STRESS INDUCED PROTEIN-RELATED"/>
    <property type="match status" value="1"/>
</dbReference>
<evidence type="ECO:0000313" key="1">
    <source>
        <dbReference type="EMBL" id="GJN39061.1"/>
    </source>
</evidence>
<gene>
    <name evidence="1" type="primary">gb28155</name>
    <name evidence="1" type="ORF">PR202_gb28155</name>
</gene>
<proteinExistence type="predicted"/>
<dbReference type="EMBL" id="BQKI01000097">
    <property type="protein sequence ID" value="GJN39061.1"/>
    <property type="molecule type" value="Genomic_DNA"/>
</dbReference>
<reference evidence="1" key="2">
    <citation type="submission" date="2021-12" db="EMBL/GenBank/DDBJ databases">
        <title>Resequencing data analysis of finger millet.</title>
        <authorList>
            <person name="Hatakeyama M."/>
            <person name="Aluri S."/>
            <person name="Balachadran M.T."/>
            <person name="Sivarajan S.R."/>
            <person name="Poveda L."/>
            <person name="Shimizu-Inatsugi R."/>
            <person name="Schlapbach R."/>
            <person name="Sreeman S.M."/>
            <person name="Shimizu K.K."/>
        </authorList>
    </citation>
    <scope>NUCLEOTIDE SEQUENCE</scope>
</reference>
<sequence>MAECNGGGARAPAPAARGSRGCGLALGRLVRKLRRQSRTMLCTASPSARPSSSSARRCQYDPLSYARNFDFGTALDGYSFASRFVLATSARQQQ</sequence>
<comment type="caution">
    <text evidence="1">The sequence shown here is derived from an EMBL/GenBank/DDBJ whole genome shotgun (WGS) entry which is preliminary data.</text>
</comment>
<organism evidence="1 2">
    <name type="scientific">Eleusine coracana subsp. coracana</name>
    <dbReference type="NCBI Taxonomy" id="191504"/>
    <lineage>
        <taxon>Eukaryota</taxon>
        <taxon>Viridiplantae</taxon>
        <taxon>Streptophyta</taxon>
        <taxon>Embryophyta</taxon>
        <taxon>Tracheophyta</taxon>
        <taxon>Spermatophyta</taxon>
        <taxon>Magnoliopsida</taxon>
        <taxon>Liliopsida</taxon>
        <taxon>Poales</taxon>
        <taxon>Poaceae</taxon>
        <taxon>PACMAD clade</taxon>
        <taxon>Chloridoideae</taxon>
        <taxon>Cynodonteae</taxon>
        <taxon>Eleusininae</taxon>
        <taxon>Eleusine</taxon>
    </lineage>
</organism>
<dbReference type="AlphaFoldDB" id="A0AAV5FY45"/>
<protein>
    <submittedName>
        <fullName evidence="1">Uncharacterized protein</fullName>
    </submittedName>
</protein>
<reference evidence="1" key="1">
    <citation type="journal article" date="2018" name="DNA Res.">
        <title>Multiple hybrid de novo genome assembly of finger millet, an orphan allotetraploid crop.</title>
        <authorList>
            <person name="Hatakeyama M."/>
            <person name="Aluri S."/>
            <person name="Balachadran M.T."/>
            <person name="Sivarajan S.R."/>
            <person name="Patrignani A."/>
            <person name="Gruter S."/>
            <person name="Poveda L."/>
            <person name="Shimizu-Inatsugi R."/>
            <person name="Baeten J."/>
            <person name="Francoijs K.J."/>
            <person name="Nataraja K.N."/>
            <person name="Reddy Y.A.N."/>
            <person name="Phadnis S."/>
            <person name="Ravikumar R.L."/>
            <person name="Schlapbach R."/>
            <person name="Sreeman S.M."/>
            <person name="Shimizu K.K."/>
        </authorList>
    </citation>
    <scope>NUCLEOTIDE SEQUENCE</scope>
</reference>